<dbReference type="PROSITE" id="PS50066">
    <property type="entry name" value="MADS_BOX_2"/>
    <property type="match status" value="1"/>
</dbReference>
<dbReference type="CDD" id="cd00265">
    <property type="entry name" value="MADS_MEF2_like"/>
    <property type="match status" value="1"/>
</dbReference>
<evidence type="ECO:0000259" key="8">
    <source>
        <dbReference type="PROSITE" id="PS50066"/>
    </source>
</evidence>
<evidence type="ECO:0000313" key="9">
    <source>
        <dbReference type="EMBL" id="EYU22039.1"/>
    </source>
</evidence>
<dbReference type="PANTHER" id="PTHR11945:SF776">
    <property type="entry name" value="AGAMOUS-LIKE 50-RELATED"/>
    <property type="match status" value="1"/>
</dbReference>
<dbReference type="InterPro" id="IPR033896">
    <property type="entry name" value="MEF2-like_N"/>
</dbReference>
<accession>A0A022Q336</accession>
<sequence>MAGRQTRGRQRIPIRLIENQDDLYATFSKRRLGLYKKASELSTLCGVDIGIIIFSPTDNPFSFFHPSMESVIDRFRNPNQPLSDYARVVEAHTRARIDNLNRRLDEIHEEKDRLKEREKELDEIDRNRPKGWWEDTPIESLSPEQVLEWKAWFRAFKVKIQNRISELNNGASTSGAGAAAAADAAAAANYDFPPGPSSSSYSPVAFGDHQFATTQYYDAPPYASGGASGSGSGGGGGQYFVTQAGEGPSGSCSGQFSVPYNFGAPTFGAEGSSAAAAAGAGGSAGGGQFPPMQYNYFTPPPPQQPDLDNQNQDPTSATVGEYSIQYNYIPRWGQDPSSGGGAGPSHRGNI</sequence>
<dbReference type="eggNOG" id="KOG0014">
    <property type="taxonomic scope" value="Eukaryota"/>
</dbReference>
<dbReference type="GO" id="GO:0006357">
    <property type="term" value="P:regulation of transcription by RNA polymerase II"/>
    <property type="evidence" value="ECO:0000318"/>
    <property type="project" value="GO_Central"/>
</dbReference>
<evidence type="ECO:0000256" key="4">
    <source>
        <dbReference type="ARBA" id="ARBA00023163"/>
    </source>
</evidence>
<evidence type="ECO:0000256" key="3">
    <source>
        <dbReference type="ARBA" id="ARBA00023125"/>
    </source>
</evidence>
<organism evidence="9 10">
    <name type="scientific">Erythranthe guttata</name>
    <name type="common">Yellow monkey flower</name>
    <name type="synonym">Mimulus guttatus</name>
    <dbReference type="NCBI Taxonomy" id="4155"/>
    <lineage>
        <taxon>Eukaryota</taxon>
        <taxon>Viridiplantae</taxon>
        <taxon>Streptophyta</taxon>
        <taxon>Embryophyta</taxon>
        <taxon>Tracheophyta</taxon>
        <taxon>Spermatophyta</taxon>
        <taxon>Magnoliopsida</taxon>
        <taxon>eudicotyledons</taxon>
        <taxon>Gunneridae</taxon>
        <taxon>Pentapetalae</taxon>
        <taxon>asterids</taxon>
        <taxon>lamiids</taxon>
        <taxon>Lamiales</taxon>
        <taxon>Phrymaceae</taxon>
        <taxon>Erythranthe</taxon>
    </lineage>
</organism>
<keyword evidence="3" id="KW-0238">DNA-binding</keyword>
<evidence type="ECO:0000313" key="10">
    <source>
        <dbReference type="Proteomes" id="UP000030748"/>
    </source>
</evidence>
<reference evidence="9 10" key="1">
    <citation type="journal article" date="2013" name="Proc. Natl. Acad. Sci. U.S.A.">
        <title>Fine-scale variation in meiotic recombination in Mimulus inferred from population shotgun sequencing.</title>
        <authorList>
            <person name="Hellsten U."/>
            <person name="Wright K.M."/>
            <person name="Jenkins J."/>
            <person name="Shu S."/>
            <person name="Yuan Y."/>
            <person name="Wessler S.R."/>
            <person name="Schmutz J."/>
            <person name="Willis J.H."/>
            <person name="Rokhsar D.S."/>
        </authorList>
    </citation>
    <scope>NUCLEOTIDE SEQUENCE [LARGE SCALE GENOMIC DNA]</scope>
    <source>
        <strain evidence="10">cv. DUN x IM62</strain>
    </source>
</reference>
<keyword evidence="6" id="KW-0175">Coiled coil</keyword>
<dbReference type="EMBL" id="KI632217">
    <property type="protein sequence ID" value="EYU22039.1"/>
    <property type="molecule type" value="Genomic_DNA"/>
</dbReference>
<dbReference type="GO" id="GO:0000978">
    <property type="term" value="F:RNA polymerase II cis-regulatory region sequence-specific DNA binding"/>
    <property type="evidence" value="ECO:0000318"/>
    <property type="project" value="GO_Central"/>
</dbReference>
<comment type="subcellular location">
    <subcellularLocation>
        <location evidence="1">Nucleus</location>
    </subcellularLocation>
</comment>
<dbReference type="AlphaFoldDB" id="A0A022Q336"/>
<evidence type="ECO:0000256" key="6">
    <source>
        <dbReference type="SAM" id="Coils"/>
    </source>
</evidence>
<dbReference type="GO" id="GO:0045944">
    <property type="term" value="P:positive regulation of transcription by RNA polymerase II"/>
    <property type="evidence" value="ECO:0007669"/>
    <property type="project" value="InterPro"/>
</dbReference>
<feature type="compositionally biased region" description="Low complexity" evidence="7">
    <location>
        <begin position="305"/>
        <end position="314"/>
    </location>
</feature>
<dbReference type="GO" id="GO:0000981">
    <property type="term" value="F:DNA-binding transcription factor activity, RNA polymerase II-specific"/>
    <property type="evidence" value="ECO:0000318"/>
    <property type="project" value="GO_Central"/>
</dbReference>
<feature type="region of interest" description="Disordered" evidence="7">
    <location>
        <begin position="289"/>
        <end position="350"/>
    </location>
</feature>
<name>A0A022Q336_ERYGU</name>
<proteinExistence type="predicted"/>
<dbReference type="FunFam" id="3.40.1810.10:FF:000006">
    <property type="entry name" value="Agamous-like MADS-box protein AGL62"/>
    <property type="match status" value="1"/>
</dbReference>
<evidence type="ECO:0000256" key="1">
    <source>
        <dbReference type="ARBA" id="ARBA00004123"/>
    </source>
</evidence>
<feature type="domain" description="MADS-box" evidence="8">
    <location>
        <begin position="7"/>
        <end position="67"/>
    </location>
</feature>
<keyword evidence="5" id="KW-0539">Nucleus</keyword>
<keyword evidence="10" id="KW-1185">Reference proteome</keyword>
<keyword evidence="2" id="KW-0805">Transcription regulation</keyword>
<dbReference type="SMART" id="SM00432">
    <property type="entry name" value="MADS"/>
    <property type="match status" value="1"/>
</dbReference>
<dbReference type="GO" id="GO:0005634">
    <property type="term" value="C:nucleus"/>
    <property type="evidence" value="ECO:0007669"/>
    <property type="project" value="UniProtKB-SubCell"/>
</dbReference>
<evidence type="ECO:0000256" key="7">
    <source>
        <dbReference type="SAM" id="MobiDB-lite"/>
    </source>
</evidence>
<protein>
    <recommendedName>
        <fullName evidence="8">MADS-box domain-containing protein</fullName>
    </recommendedName>
</protein>
<feature type="coiled-coil region" evidence="6">
    <location>
        <begin position="90"/>
        <end position="127"/>
    </location>
</feature>
<keyword evidence="4" id="KW-0804">Transcription</keyword>
<evidence type="ECO:0000256" key="5">
    <source>
        <dbReference type="ARBA" id="ARBA00023242"/>
    </source>
</evidence>
<dbReference type="PRINTS" id="PR00404">
    <property type="entry name" value="MADSDOMAIN"/>
</dbReference>
<gene>
    <name evidence="9" type="ORF">MIMGU_mgv1a023642mg</name>
</gene>
<dbReference type="GO" id="GO:0046983">
    <property type="term" value="F:protein dimerization activity"/>
    <property type="evidence" value="ECO:0007669"/>
    <property type="project" value="InterPro"/>
</dbReference>
<dbReference type="Pfam" id="PF00319">
    <property type="entry name" value="SRF-TF"/>
    <property type="match status" value="1"/>
</dbReference>
<dbReference type="Proteomes" id="UP000030748">
    <property type="component" value="Unassembled WGS sequence"/>
</dbReference>
<evidence type="ECO:0000256" key="2">
    <source>
        <dbReference type="ARBA" id="ARBA00023015"/>
    </source>
</evidence>
<dbReference type="InterPro" id="IPR002100">
    <property type="entry name" value="TF_MADSbox"/>
</dbReference>
<dbReference type="SUPFAM" id="SSF55455">
    <property type="entry name" value="SRF-like"/>
    <property type="match status" value="1"/>
</dbReference>
<dbReference type="Gene3D" id="3.40.1810.10">
    <property type="entry name" value="Transcription factor, MADS-box"/>
    <property type="match status" value="1"/>
</dbReference>
<dbReference type="PANTHER" id="PTHR11945">
    <property type="entry name" value="MADS BOX PROTEIN"/>
    <property type="match status" value="1"/>
</dbReference>
<dbReference type="InterPro" id="IPR036879">
    <property type="entry name" value="TF_MADSbox_sf"/>
</dbReference>